<gene>
    <name evidence="1" type="ORF">NC653_036947</name>
</gene>
<dbReference type="EMBL" id="JAQIZT010000016">
    <property type="protein sequence ID" value="KAJ6969137.1"/>
    <property type="molecule type" value="Genomic_DNA"/>
</dbReference>
<evidence type="ECO:0000313" key="2">
    <source>
        <dbReference type="Proteomes" id="UP001164929"/>
    </source>
</evidence>
<protein>
    <submittedName>
        <fullName evidence="1">Uncharacterized protein</fullName>
    </submittedName>
</protein>
<keyword evidence="2" id="KW-1185">Reference proteome</keyword>
<reference evidence="1 2" key="1">
    <citation type="journal article" date="2023" name="Mol. Ecol. Resour.">
        <title>Chromosome-level genome assembly of a triploid poplar Populus alba 'Berolinensis'.</title>
        <authorList>
            <person name="Chen S."/>
            <person name="Yu Y."/>
            <person name="Wang X."/>
            <person name="Wang S."/>
            <person name="Zhang T."/>
            <person name="Zhou Y."/>
            <person name="He R."/>
            <person name="Meng N."/>
            <person name="Wang Y."/>
            <person name="Liu W."/>
            <person name="Liu Z."/>
            <person name="Liu J."/>
            <person name="Guo Q."/>
            <person name="Huang H."/>
            <person name="Sederoff R.R."/>
            <person name="Wang G."/>
            <person name="Qu G."/>
            <person name="Chen S."/>
        </authorList>
    </citation>
    <scope>NUCLEOTIDE SEQUENCE [LARGE SCALE GENOMIC DNA]</scope>
    <source>
        <strain evidence="1">SC-2020</strain>
    </source>
</reference>
<dbReference type="AlphaFoldDB" id="A0AAD6LNZ9"/>
<organism evidence="1 2">
    <name type="scientific">Populus alba x Populus x berolinensis</name>
    <dbReference type="NCBI Taxonomy" id="444605"/>
    <lineage>
        <taxon>Eukaryota</taxon>
        <taxon>Viridiplantae</taxon>
        <taxon>Streptophyta</taxon>
        <taxon>Embryophyta</taxon>
        <taxon>Tracheophyta</taxon>
        <taxon>Spermatophyta</taxon>
        <taxon>Magnoliopsida</taxon>
        <taxon>eudicotyledons</taxon>
        <taxon>Gunneridae</taxon>
        <taxon>Pentapetalae</taxon>
        <taxon>rosids</taxon>
        <taxon>fabids</taxon>
        <taxon>Malpighiales</taxon>
        <taxon>Salicaceae</taxon>
        <taxon>Saliceae</taxon>
        <taxon>Populus</taxon>
    </lineage>
</organism>
<evidence type="ECO:0000313" key="1">
    <source>
        <dbReference type="EMBL" id="KAJ6969137.1"/>
    </source>
</evidence>
<sequence length="72" mass="7923">MALEASKSVPVEMGHGSRCDSVTQQLLAEASELVQVQKYMAHGNWSLTVTVNSLIENNHTGLHLMSVISQEW</sequence>
<name>A0AAD6LNZ9_9ROSI</name>
<accession>A0AAD6LNZ9</accession>
<comment type="caution">
    <text evidence="1">The sequence shown here is derived from an EMBL/GenBank/DDBJ whole genome shotgun (WGS) entry which is preliminary data.</text>
</comment>
<proteinExistence type="predicted"/>
<dbReference type="Proteomes" id="UP001164929">
    <property type="component" value="Chromosome 16"/>
</dbReference>